<protein>
    <recommendedName>
        <fullName evidence="10">Short-chain dehydrogenase/reductase 3</fullName>
    </recommendedName>
    <alternativeName>
        <fullName evidence="11">Retinal short-chain dehydrogenase/reductase 1</fullName>
    </alternativeName>
</protein>
<gene>
    <name evidence="15" type="ORF">IZO911_LOCUS11122</name>
</gene>
<evidence type="ECO:0000256" key="14">
    <source>
        <dbReference type="SAM" id="Phobius"/>
    </source>
</evidence>
<proteinExistence type="inferred from homology"/>
<organism evidence="15 16">
    <name type="scientific">Adineta steineri</name>
    <dbReference type="NCBI Taxonomy" id="433720"/>
    <lineage>
        <taxon>Eukaryota</taxon>
        <taxon>Metazoa</taxon>
        <taxon>Spiralia</taxon>
        <taxon>Gnathifera</taxon>
        <taxon>Rotifera</taxon>
        <taxon>Eurotatoria</taxon>
        <taxon>Bdelloidea</taxon>
        <taxon>Adinetida</taxon>
        <taxon>Adinetidae</taxon>
        <taxon>Adineta</taxon>
    </lineage>
</organism>
<keyword evidence="4" id="KW-0521">NADP</keyword>
<comment type="caution">
    <text evidence="15">The sequence shown here is derived from an EMBL/GenBank/DDBJ whole genome shotgun (WGS) entry which is preliminary data.</text>
</comment>
<evidence type="ECO:0000256" key="10">
    <source>
        <dbReference type="ARBA" id="ARBA00068717"/>
    </source>
</evidence>
<dbReference type="PRINTS" id="PR00081">
    <property type="entry name" value="GDHRDH"/>
</dbReference>
<evidence type="ECO:0000256" key="6">
    <source>
        <dbReference type="ARBA" id="ARBA00023002"/>
    </source>
</evidence>
<dbReference type="GO" id="GO:0052650">
    <property type="term" value="F:all-trans-retinol dehydrogenase (NADP+) activity"/>
    <property type="evidence" value="ECO:0007669"/>
    <property type="project" value="UniProtKB-ARBA"/>
</dbReference>
<feature type="compositionally biased region" description="Polar residues" evidence="13">
    <location>
        <begin position="331"/>
        <end position="342"/>
    </location>
</feature>
<sequence length="342" mass="39183">MIDLFGFLRFIINLILYPFAVAFLTFYRCLQWLGLQPIAYNYQDQIVLITGSANGLGREIALTFARAGASLALWDIDDTGNRETQQQCLAILHSHNYTSRVRIYHVDVTRATEVYAYAERVRYDLGQISILIANAGYVSGRSLLTESDADIERTFDVNSLSPIWLIKAFLPYMLDANRGHVVLISSVLGIHACHGPVTYVSSKHASLGLSRSLRLDIHATHPNSRVFIHCICPYLMRTKMFNPMLTQISLKFIVPIVSPHYVAKQVLDAIEWRRNEVILPYHLKYIGFINDYVLPAWLSEWFLFQVSGKRPLDAFNKDNEEDTRERRRKQVNTGQTENIDLI</sequence>
<evidence type="ECO:0000313" key="16">
    <source>
        <dbReference type="Proteomes" id="UP000663860"/>
    </source>
</evidence>
<evidence type="ECO:0000256" key="2">
    <source>
        <dbReference type="ARBA" id="ARBA00006484"/>
    </source>
</evidence>
<dbReference type="EMBL" id="CAJNOE010000082">
    <property type="protein sequence ID" value="CAF0879765.1"/>
    <property type="molecule type" value="Genomic_DNA"/>
</dbReference>
<evidence type="ECO:0000256" key="12">
    <source>
        <dbReference type="RuleBase" id="RU000363"/>
    </source>
</evidence>
<evidence type="ECO:0000256" key="7">
    <source>
        <dbReference type="ARBA" id="ARBA00023098"/>
    </source>
</evidence>
<evidence type="ECO:0000313" key="15">
    <source>
        <dbReference type="EMBL" id="CAF0879765.1"/>
    </source>
</evidence>
<comment type="similarity">
    <text evidence="2 12">Belongs to the short-chain dehydrogenases/reductases (SDR) family.</text>
</comment>
<dbReference type="Proteomes" id="UP000663860">
    <property type="component" value="Unassembled WGS sequence"/>
</dbReference>
<dbReference type="AlphaFoldDB" id="A0A813Y839"/>
<dbReference type="SUPFAM" id="SSF51735">
    <property type="entry name" value="NAD(P)-binding Rossmann-fold domains"/>
    <property type="match status" value="1"/>
</dbReference>
<dbReference type="PRINTS" id="PR00080">
    <property type="entry name" value="SDRFAMILY"/>
</dbReference>
<comment type="function">
    <text evidence="9">Catalyzes the reduction of all-trans-retinal to all-trans-retinol in the presence of NADPH.</text>
</comment>
<evidence type="ECO:0000256" key="4">
    <source>
        <dbReference type="ARBA" id="ARBA00022857"/>
    </source>
</evidence>
<keyword evidence="5 14" id="KW-1133">Transmembrane helix</keyword>
<evidence type="ECO:0000256" key="5">
    <source>
        <dbReference type="ARBA" id="ARBA00022989"/>
    </source>
</evidence>
<dbReference type="GO" id="GO:0016020">
    <property type="term" value="C:membrane"/>
    <property type="evidence" value="ECO:0007669"/>
    <property type="project" value="UniProtKB-SubCell"/>
</dbReference>
<dbReference type="Pfam" id="PF00106">
    <property type="entry name" value="adh_short"/>
    <property type="match status" value="1"/>
</dbReference>
<name>A0A813Y839_9BILA</name>
<evidence type="ECO:0000256" key="9">
    <source>
        <dbReference type="ARBA" id="ARBA00059620"/>
    </source>
</evidence>
<dbReference type="InterPro" id="IPR036291">
    <property type="entry name" value="NAD(P)-bd_dom_sf"/>
</dbReference>
<keyword evidence="8 14" id="KW-0472">Membrane</keyword>
<dbReference type="InterPro" id="IPR002347">
    <property type="entry name" value="SDR_fam"/>
</dbReference>
<feature type="region of interest" description="Disordered" evidence="13">
    <location>
        <begin position="315"/>
        <end position="342"/>
    </location>
</feature>
<feature type="transmembrane region" description="Helical" evidence="14">
    <location>
        <begin position="7"/>
        <end position="27"/>
    </location>
</feature>
<evidence type="ECO:0000256" key="1">
    <source>
        <dbReference type="ARBA" id="ARBA00004141"/>
    </source>
</evidence>
<evidence type="ECO:0000256" key="8">
    <source>
        <dbReference type="ARBA" id="ARBA00023136"/>
    </source>
</evidence>
<evidence type="ECO:0000256" key="13">
    <source>
        <dbReference type="SAM" id="MobiDB-lite"/>
    </source>
</evidence>
<reference evidence="15" key="1">
    <citation type="submission" date="2021-02" db="EMBL/GenBank/DDBJ databases">
        <authorList>
            <person name="Nowell W R."/>
        </authorList>
    </citation>
    <scope>NUCLEOTIDE SEQUENCE</scope>
</reference>
<dbReference type="PANTHER" id="PTHR24322:SF736">
    <property type="entry name" value="RETINOL DEHYDROGENASE 10"/>
    <property type="match status" value="1"/>
</dbReference>
<keyword evidence="6" id="KW-0560">Oxidoreductase</keyword>
<keyword evidence="7" id="KW-0443">Lipid metabolism</keyword>
<dbReference type="FunFam" id="3.40.50.720:FF:000131">
    <property type="entry name" value="Short-chain dehydrogenase/reductase 3"/>
    <property type="match status" value="1"/>
</dbReference>
<keyword evidence="3 14" id="KW-0812">Transmembrane</keyword>
<evidence type="ECO:0000256" key="11">
    <source>
        <dbReference type="ARBA" id="ARBA00082544"/>
    </source>
</evidence>
<dbReference type="PANTHER" id="PTHR24322">
    <property type="entry name" value="PKSB"/>
    <property type="match status" value="1"/>
</dbReference>
<comment type="subcellular location">
    <subcellularLocation>
        <location evidence="1">Membrane</location>
        <topology evidence="1">Multi-pass membrane protein</topology>
    </subcellularLocation>
</comment>
<evidence type="ECO:0000256" key="3">
    <source>
        <dbReference type="ARBA" id="ARBA00022692"/>
    </source>
</evidence>
<dbReference type="Gene3D" id="3.40.50.720">
    <property type="entry name" value="NAD(P)-binding Rossmann-like Domain"/>
    <property type="match status" value="1"/>
</dbReference>
<accession>A0A813Y839</accession>